<feature type="compositionally biased region" description="Basic and acidic residues" evidence="4">
    <location>
        <begin position="21"/>
        <end position="59"/>
    </location>
</feature>
<comment type="similarity">
    <text evidence="1">Belongs to the LRRFIP family.</text>
</comment>
<name>A0A8T3D0B6_9TELE</name>
<reference evidence="5" key="1">
    <citation type="submission" date="2021-01" db="EMBL/GenBank/DDBJ databases">
        <authorList>
            <person name="Zahm M."/>
            <person name="Roques C."/>
            <person name="Cabau C."/>
            <person name="Klopp C."/>
            <person name="Donnadieu C."/>
            <person name="Jouanno E."/>
            <person name="Lampietro C."/>
            <person name="Louis A."/>
            <person name="Herpin A."/>
            <person name="Echchiki A."/>
            <person name="Berthelot C."/>
            <person name="Parey E."/>
            <person name="Roest-Crollius H."/>
            <person name="Braasch I."/>
            <person name="Postlethwait J."/>
            <person name="Bobe J."/>
            <person name="Montfort J."/>
            <person name="Bouchez O."/>
            <person name="Begum T."/>
            <person name="Mejri S."/>
            <person name="Adams A."/>
            <person name="Chen W.-J."/>
            <person name="Guiguen Y."/>
        </authorList>
    </citation>
    <scope>NUCLEOTIDE SEQUENCE</scope>
    <source>
        <tissue evidence="5">Blood</tissue>
    </source>
</reference>
<dbReference type="Proteomes" id="UP000829720">
    <property type="component" value="Unassembled WGS sequence"/>
</dbReference>
<dbReference type="InterPro" id="IPR019139">
    <property type="entry name" value="LRRFIP1/2"/>
</dbReference>
<feature type="compositionally biased region" description="Acidic residues" evidence="4">
    <location>
        <begin position="383"/>
        <end position="398"/>
    </location>
</feature>
<evidence type="ECO:0000313" key="6">
    <source>
        <dbReference type="Proteomes" id="UP000829720"/>
    </source>
</evidence>
<evidence type="ECO:0000256" key="2">
    <source>
        <dbReference type="ARBA" id="ARBA00023054"/>
    </source>
</evidence>
<comment type="caution">
    <text evidence="5">The sequence shown here is derived from an EMBL/GenBank/DDBJ whole genome shotgun (WGS) entry which is preliminary data.</text>
</comment>
<dbReference type="Pfam" id="PF09738">
    <property type="entry name" value="LRRFIP"/>
    <property type="match status" value="1"/>
</dbReference>
<keyword evidence="6" id="KW-1185">Reference proteome</keyword>
<dbReference type="GO" id="GO:0006355">
    <property type="term" value="P:regulation of DNA-templated transcription"/>
    <property type="evidence" value="ECO:0007669"/>
    <property type="project" value="InterPro"/>
</dbReference>
<feature type="compositionally biased region" description="Basic and acidic residues" evidence="4">
    <location>
        <begin position="176"/>
        <end position="186"/>
    </location>
</feature>
<feature type="compositionally biased region" description="Basic and acidic residues" evidence="4">
    <location>
        <begin position="193"/>
        <end position="215"/>
    </location>
</feature>
<evidence type="ECO:0000256" key="3">
    <source>
        <dbReference type="SAM" id="Coils"/>
    </source>
</evidence>
<organism evidence="5 6">
    <name type="scientific">Albula goreensis</name>
    <dbReference type="NCBI Taxonomy" id="1534307"/>
    <lineage>
        <taxon>Eukaryota</taxon>
        <taxon>Metazoa</taxon>
        <taxon>Chordata</taxon>
        <taxon>Craniata</taxon>
        <taxon>Vertebrata</taxon>
        <taxon>Euteleostomi</taxon>
        <taxon>Actinopterygii</taxon>
        <taxon>Neopterygii</taxon>
        <taxon>Teleostei</taxon>
        <taxon>Albuliformes</taxon>
        <taxon>Albulidae</taxon>
        <taxon>Albula</taxon>
    </lineage>
</organism>
<accession>A0A8T3D0B6</accession>
<dbReference type="EMBL" id="JAERUA010000014">
    <property type="protein sequence ID" value="KAI1891073.1"/>
    <property type="molecule type" value="Genomic_DNA"/>
</dbReference>
<protein>
    <recommendedName>
        <fullName evidence="7">Leucine-rich repeat flightless-interacting protein 1-like</fullName>
    </recommendedName>
</protein>
<feature type="coiled-coil region" evidence="3">
    <location>
        <begin position="72"/>
        <end position="155"/>
    </location>
</feature>
<evidence type="ECO:0000256" key="1">
    <source>
        <dbReference type="ARBA" id="ARBA00008275"/>
    </source>
</evidence>
<feature type="region of interest" description="Disordered" evidence="4">
    <location>
        <begin position="1"/>
        <end position="64"/>
    </location>
</feature>
<evidence type="ECO:0008006" key="7">
    <source>
        <dbReference type="Google" id="ProtNLM"/>
    </source>
</evidence>
<keyword evidence="2 3" id="KW-0175">Coiled coil</keyword>
<dbReference type="Gene3D" id="1.20.5.4090">
    <property type="match status" value="1"/>
</dbReference>
<proteinExistence type="inferred from homology"/>
<feature type="region of interest" description="Disordered" evidence="4">
    <location>
        <begin position="176"/>
        <end position="433"/>
    </location>
</feature>
<gene>
    <name evidence="5" type="ORF">AGOR_G00160150</name>
</gene>
<sequence>MHSGSLDKVGTPRKRTLSRGMSEDESLRHLIKEAEGSARRLTRSDSRMGSVKKPDRGENQTEEDLLENFPEMLDLQESYDEVVQELRGLELQREALLFQVDCLQDALEGAEEMLAEARREADDANMELERERQAKRRLEEVVGALTEEVQRLKEERTAIPLVPVYSLVTNITPEEEWHVAEEDVGKQEGPGEEEGRTEEKPEKASEASEEVEKMVTDAPLSIIRLDSTPTPQTLGPEETTAGSILASFFRKGKEEQHSEGGLSPLQRATMGSSVDSESEDGAKEDVVVNNESPLAKFQRMLNKTFSQMGAPASPQQDGALGHQDNVSTETDAPPAPADDTTMQSPSGGGTPTDTLGEPLQPPSSGDTLQDTPDVGPSPPQAPLDEEGQAAESEAEAPGDQESGADPGLLEGLPGQKNGSEPRSPKSPDSCVVS</sequence>
<evidence type="ECO:0000256" key="4">
    <source>
        <dbReference type="SAM" id="MobiDB-lite"/>
    </source>
</evidence>
<evidence type="ECO:0000313" key="5">
    <source>
        <dbReference type="EMBL" id="KAI1891073.1"/>
    </source>
</evidence>
<dbReference type="OrthoDB" id="8896680at2759"/>
<dbReference type="AlphaFoldDB" id="A0A8T3D0B6"/>